<dbReference type="Proteomes" id="UP000619238">
    <property type="component" value="Unassembled WGS sequence"/>
</dbReference>
<comment type="caution">
    <text evidence="9">The sequence shown here is derived from an EMBL/GenBank/DDBJ whole genome shotgun (WGS) entry which is preliminary data.</text>
</comment>
<dbReference type="SUPFAM" id="SSF144091">
    <property type="entry name" value="Rhomboid-like"/>
    <property type="match status" value="1"/>
</dbReference>
<keyword evidence="9" id="KW-0645">Protease</keyword>
<evidence type="ECO:0000256" key="4">
    <source>
        <dbReference type="ARBA" id="ARBA00023136"/>
    </source>
</evidence>
<dbReference type="PANTHER" id="PTHR43066:SF11">
    <property type="entry name" value="PEPTIDASE S54 RHOMBOID DOMAIN-CONTAINING PROTEIN"/>
    <property type="match status" value="1"/>
</dbReference>
<keyword evidence="2 6" id="KW-0812">Transmembrane</keyword>
<accession>A0ABR7Q5S6</accession>
<organism evidence="9 10">
    <name type="scientific">Kordia aestuariivivens</name>
    <dbReference type="NCBI Taxonomy" id="2759037"/>
    <lineage>
        <taxon>Bacteria</taxon>
        <taxon>Pseudomonadati</taxon>
        <taxon>Bacteroidota</taxon>
        <taxon>Flavobacteriia</taxon>
        <taxon>Flavobacteriales</taxon>
        <taxon>Flavobacteriaceae</taxon>
        <taxon>Kordia</taxon>
    </lineage>
</organism>
<evidence type="ECO:0000259" key="7">
    <source>
        <dbReference type="Pfam" id="PF01694"/>
    </source>
</evidence>
<dbReference type="GO" id="GO:0006508">
    <property type="term" value="P:proteolysis"/>
    <property type="evidence" value="ECO:0007669"/>
    <property type="project" value="UniProtKB-KW"/>
</dbReference>
<feature type="transmembrane region" description="Helical" evidence="6">
    <location>
        <begin position="135"/>
        <end position="154"/>
    </location>
</feature>
<dbReference type="GO" id="GO:0008233">
    <property type="term" value="F:peptidase activity"/>
    <property type="evidence" value="ECO:0007669"/>
    <property type="project" value="UniProtKB-KW"/>
</dbReference>
<evidence type="ECO:0000256" key="3">
    <source>
        <dbReference type="ARBA" id="ARBA00022989"/>
    </source>
</evidence>
<dbReference type="Pfam" id="PF20216">
    <property type="entry name" value="DUF6576"/>
    <property type="match status" value="1"/>
</dbReference>
<comment type="subcellular location">
    <subcellularLocation>
        <location evidence="1">Membrane</location>
        <topology evidence="1">Multi-pass membrane protein</topology>
    </subcellularLocation>
</comment>
<evidence type="ECO:0000256" key="6">
    <source>
        <dbReference type="SAM" id="Phobius"/>
    </source>
</evidence>
<protein>
    <submittedName>
        <fullName evidence="9">Rhomboid family intramembrane serine protease</fullName>
    </submittedName>
</protein>
<reference evidence="9 10" key="1">
    <citation type="submission" date="2020-07" db="EMBL/GenBank/DDBJ databases">
        <title>Description of Kordia aestuariivivens sp. nov., isolated from a tidal flat.</title>
        <authorList>
            <person name="Park S."/>
            <person name="Yoon J.-H."/>
        </authorList>
    </citation>
    <scope>NUCLEOTIDE SEQUENCE [LARGE SCALE GENOMIC DNA]</scope>
    <source>
        <strain evidence="9 10">YSTF-M3</strain>
    </source>
</reference>
<sequence length="295" mass="33635">MDYRTRITTLYRGFNAAEKLIFINIVIFTIVALYNTIYHSLTKTHSTFFVEYFTLPNGSELFYKPWTIITYAFMHVNFFHLIFNCIGLYFTARIFNTFFTEKQFITVYTYGIFAGAILFLIAYNVLPAFADEPALLMGASAAILAILAAGATYSPNLIVNLFGVFPVKYWIIAALLVVSYISYIPYSNAGGHFAHIGGVLIGYFYVKQLTKGNDIGIGFERFWESLTNYFTFKKKSPLKTVYKNKTKKRSTKTTTSSPNQQQREIDGILDKISKSGYESLTKQEKDFLFKAGKNN</sequence>
<dbReference type="RefSeq" id="WP_187560767.1">
    <property type="nucleotide sequence ID" value="NZ_JACGWS010000002.1"/>
</dbReference>
<keyword evidence="9" id="KW-0378">Hydrolase</keyword>
<dbReference type="InterPro" id="IPR046483">
    <property type="entry name" value="DUF6576"/>
</dbReference>
<dbReference type="PANTHER" id="PTHR43066">
    <property type="entry name" value="RHOMBOID-RELATED PROTEIN"/>
    <property type="match status" value="1"/>
</dbReference>
<dbReference type="InterPro" id="IPR035952">
    <property type="entry name" value="Rhomboid-like_sf"/>
</dbReference>
<feature type="transmembrane region" description="Helical" evidence="6">
    <location>
        <begin position="21"/>
        <end position="41"/>
    </location>
</feature>
<dbReference type="Gene3D" id="1.20.1540.10">
    <property type="entry name" value="Rhomboid-like"/>
    <property type="match status" value="1"/>
</dbReference>
<evidence type="ECO:0000313" key="10">
    <source>
        <dbReference type="Proteomes" id="UP000619238"/>
    </source>
</evidence>
<evidence type="ECO:0000256" key="5">
    <source>
        <dbReference type="SAM" id="MobiDB-lite"/>
    </source>
</evidence>
<proteinExistence type="predicted"/>
<keyword evidence="10" id="KW-1185">Reference proteome</keyword>
<feature type="domain" description="DUF6576" evidence="8">
    <location>
        <begin position="259"/>
        <end position="288"/>
    </location>
</feature>
<evidence type="ECO:0000259" key="8">
    <source>
        <dbReference type="Pfam" id="PF20216"/>
    </source>
</evidence>
<feature type="transmembrane region" description="Helical" evidence="6">
    <location>
        <begin position="189"/>
        <end position="206"/>
    </location>
</feature>
<feature type="transmembrane region" description="Helical" evidence="6">
    <location>
        <begin position="104"/>
        <end position="123"/>
    </location>
</feature>
<name>A0ABR7Q5S6_9FLAO</name>
<gene>
    <name evidence="9" type="ORF">H2O64_03535</name>
</gene>
<feature type="region of interest" description="Disordered" evidence="5">
    <location>
        <begin position="243"/>
        <end position="263"/>
    </location>
</feature>
<dbReference type="InterPro" id="IPR022764">
    <property type="entry name" value="Peptidase_S54_rhomboid_dom"/>
</dbReference>
<dbReference type="Pfam" id="PF01694">
    <property type="entry name" value="Rhomboid"/>
    <property type="match status" value="1"/>
</dbReference>
<evidence type="ECO:0000256" key="1">
    <source>
        <dbReference type="ARBA" id="ARBA00004141"/>
    </source>
</evidence>
<feature type="domain" description="Peptidase S54 rhomboid" evidence="7">
    <location>
        <begin position="65"/>
        <end position="206"/>
    </location>
</feature>
<dbReference type="EMBL" id="JACGWS010000002">
    <property type="protein sequence ID" value="MBC8753726.1"/>
    <property type="molecule type" value="Genomic_DNA"/>
</dbReference>
<keyword evidence="3 6" id="KW-1133">Transmembrane helix</keyword>
<feature type="transmembrane region" description="Helical" evidence="6">
    <location>
        <begin position="161"/>
        <end position="183"/>
    </location>
</feature>
<evidence type="ECO:0000256" key="2">
    <source>
        <dbReference type="ARBA" id="ARBA00022692"/>
    </source>
</evidence>
<keyword evidence="4 6" id="KW-0472">Membrane</keyword>
<evidence type="ECO:0000313" key="9">
    <source>
        <dbReference type="EMBL" id="MBC8753726.1"/>
    </source>
</evidence>
<feature type="transmembrane region" description="Helical" evidence="6">
    <location>
        <begin position="68"/>
        <end position="92"/>
    </location>
</feature>